<dbReference type="InterPro" id="IPR038109">
    <property type="entry name" value="DNA_bind_recomb_sf"/>
</dbReference>
<evidence type="ECO:0000313" key="3">
    <source>
        <dbReference type="EMBL" id="ANZ79472.1"/>
    </source>
</evidence>
<evidence type="ECO:0000259" key="1">
    <source>
        <dbReference type="PROSITE" id="PS51736"/>
    </source>
</evidence>
<proteinExistence type="predicted"/>
<name>A0A1B2JLF7_9FIRM</name>
<dbReference type="PANTHER" id="PTHR30461">
    <property type="entry name" value="DNA-INVERTASE FROM LAMBDOID PROPHAGE"/>
    <property type="match status" value="1"/>
</dbReference>
<feature type="domain" description="Recombinase" evidence="2">
    <location>
        <begin position="168"/>
        <end position="316"/>
    </location>
</feature>
<organism evidence="3">
    <name type="scientific">Helcococcus kunzii</name>
    <dbReference type="NCBI Taxonomy" id="40091"/>
    <lineage>
        <taxon>Bacteria</taxon>
        <taxon>Bacillati</taxon>
        <taxon>Bacillota</taxon>
        <taxon>Tissierellia</taxon>
        <taxon>Tissierellales</taxon>
        <taxon>Peptoniphilaceae</taxon>
        <taxon>Helcococcus</taxon>
    </lineage>
</organism>
<dbReference type="InterPro" id="IPR050639">
    <property type="entry name" value="SSR_resolvase"/>
</dbReference>
<dbReference type="GO" id="GO:0000150">
    <property type="term" value="F:DNA strand exchange activity"/>
    <property type="evidence" value="ECO:0007669"/>
    <property type="project" value="InterPro"/>
</dbReference>
<feature type="domain" description="Resolvase/invertase-type recombinase catalytic" evidence="1">
    <location>
        <begin position="3"/>
        <end position="160"/>
    </location>
</feature>
<dbReference type="SUPFAM" id="SSF53041">
    <property type="entry name" value="Resolvase-like"/>
    <property type="match status" value="1"/>
</dbReference>
<reference evidence="3" key="1">
    <citation type="journal article" date="2016" name="J. Antimicrob. Chemother.">
        <title>Novel chromosome-encoded erm(47) determinant responsible for constitutive MLSB resistance in Helcococcus kunzii.</title>
        <authorList>
            <person name="Guerin F."/>
            <person name="Isnard C."/>
            <person name="Bucquet F."/>
            <person name="Fines-Guyon M."/>
            <person name="Giard J.C."/>
            <person name="Burrus V."/>
            <person name="Cattoir V."/>
        </authorList>
    </citation>
    <scope>NUCLEOTIDE SEQUENCE</scope>
    <source>
        <strain evidence="3">UCN99</strain>
    </source>
</reference>
<dbReference type="SMART" id="SM00857">
    <property type="entry name" value="Resolvase"/>
    <property type="match status" value="1"/>
</dbReference>
<protein>
    <submittedName>
        <fullName evidence="3">Site-specific recombinase</fullName>
    </submittedName>
</protein>
<dbReference type="Gene3D" id="3.90.1750.20">
    <property type="entry name" value="Putative Large Serine Recombinase, Chain B, Domain 2"/>
    <property type="match status" value="1"/>
</dbReference>
<dbReference type="PROSITE" id="PS51736">
    <property type="entry name" value="RECOMBINASES_3"/>
    <property type="match status" value="1"/>
</dbReference>
<dbReference type="PROSITE" id="PS51737">
    <property type="entry name" value="RECOMBINASE_DNA_BIND"/>
    <property type="match status" value="1"/>
</dbReference>
<evidence type="ECO:0000259" key="2">
    <source>
        <dbReference type="PROSITE" id="PS51737"/>
    </source>
</evidence>
<dbReference type="PANTHER" id="PTHR30461:SF23">
    <property type="entry name" value="DNA RECOMBINASE-RELATED"/>
    <property type="match status" value="1"/>
</dbReference>
<dbReference type="Pfam" id="PF07508">
    <property type="entry name" value="Recombinase"/>
    <property type="match status" value="1"/>
</dbReference>
<sequence length="497" mass="58017">MINTAIYLRISVLEKGNLGHTEDTINSQRNIIKNFIFNDQELKKTNIEEFIDEGYSGSTTSRPGLDKLLLKVKQGKVNCIIVKDMSRFMRNYIEMGDYLENIFPFMGVRFIAINDGYDSSKEVGNGVELDVQFKNLMYDFYAKDASAKVKAVKKTLNEQGKIQSWNPPYGYMKDPEDKYKIIPDEETSWVVKKIYELYLEGLSTRKIKDYLNENEIITPAQRKLQLTKMDYSKRYTAIKDNPAWNFSSVIDILADEIYTGTYVYSRVDKSLVNGTKEKSKYLPKEDWGRVVNNHEEIISKDVFDEVQELKASKRFKDKNTDYKWHNHSPLQGFLYCPECGHVLAMTRSKRQRKDGTVKEHRYFRCRYCKNDGVKIIGSNADKVEPLVLEAIKVKCDISSEIQEQKKYLIDSDVLIQDLESKKLASYEKYKLGKMTRLDFIEEKKKLDDEIDALINEQSKKVVQQANIHEEKLTRKLMEKDIKSIIVRGNQILKIEWK</sequence>
<dbReference type="Gene3D" id="3.40.50.1390">
    <property type="entry name" value="Resolvase, N-terminal catalytic domain"/>
    <property type="match status" value="1"/>
</dbReference>
<dbReference type="InterPro" id="IPR025827">
    <property type="entry name" value="Zn_ribbon_recom_dom"/>
</dbReference>
<dbReference type="InterPro" id="IPR036162">
    <property type="entry name" value="Resolvase-like_N_sf"/>
</dbReference>
<dbReference type="InterPro" id="IPR011109">
    <property type="entry name" value="DNA_bind_recombinase_dom"/>
</dbReference>
<dbReference type="InterPro" id="IPR006119">
    <property type="entry name" value="Resolv_N"/>
</dbReference>
<dbReference type="EMBL" id="KU612222">
    <property type="protein sequence ID" value="ANZ79472.1"/>
    <property type="molecule type" value="Genomic_DNA"/>
</dbReference>
<dbReference type="Pfam" id="PF00239">
    <property type="entry name" value="Resolvase"/>
    <property type="match status" value="1"/>
</dbReference>
<dbReference type="GO" id="GO:0003677">
    <property type="term" value="F:DNA binding"/>
    <property type="evidence" value="ECO:0007669"/>
    <property type="project" value="InterPro"/>
</dbReference>
<dbReference type="Pfam" id="PF13408">
    <property type="entry name" value="Zn_ribbon_recom"/>
    <property type="match status" value="1"/>
</dbReference>
<dbReference type="AlphaFoldDB" id="A0A1B2JLF7"/>
<accession>A0A1B2JLF7</accession>